<dbReference type="EMBL" id="HBEQ01007088">
    <property type="protein sequence ID" value="CAD8518187.1"/>
    <property type="molecule type" value="Transcribed_RNA"/>
</dbReference>
<reference evidence="7" key="1">
    <citation type="submission" date="2021-01" db="EMBL/GenBank/DDBJ databases">
        <authorList>
            <person name="Corre E."/>
            <person name="Pelletier E."/>
            <person name="Niang G."/>
            <person name="Scheremetjew M."/>
            <person name="Finn R."/>
            <person name="Kale V."/>
            <person name="Holt S."/>
            <person name="Cochrane G."/>
            <person name="Meng A."/>
            <person name="Brown T."/>
            <person name="Cohen L."/>
        </authorList>
    </citation>
    <scope>NUCLEOTIDE SEQUENCE</scope>
    <source>
        <strain evidence="7">CCMP1723</strain>
    </source>
</reference>
<dbReference type="GO" id="GO:0006661">
    <property type="term" value="P:phosphatidylinositol biosynthetic process"/>
    <property type="evidence" value="ECO:0007669"/>
    <property type="project" value="InterPro"/>
</dbReference>
<evidence type="ECO:0000256" key="3">
    <source>
        <dbReference type="ARBA" id="ARBA00022737"/>
    </source>
</evidence>
<dbReference type="InterPro" id="IPR011989">
    <property type="entry name" value="ARM-like"/>
</dbReference>
<dbReference type="SUPFAM" id="SSF48371">
    <property type="entry name" value="ARM repeat"/>
    <property type="match status" value="1"/>
</dbReference>
<evidence type="ECO:0000256" key="1">
    <source>
        <dbReference type="ARBA" id="ARBA00004308"/>
    </source>
</evidence>
<keyword evidence="3" id="KW-0677">Repeat</keyword>
<accession>A0A7S0ID98</accession>
<keyword evidence="4" id="KW-0472">Membrane</keyword>
<dbReference type="PANTHER" id="PTHR16023:SF0">
    <property type="entry name" value="PROTEIN VAC14 HOMOLOG"/>
    <property type="match status" value="1"/>
</dbReference>
<dbReference type="GO" id="GO:0010008">
    <property type="term" value="C:endosome membrane"/>
    <property type="evidence" value="ECO:0007669"/>
    <property type="project" value="TreeGrafter"/>
</dbReference>
<sequence length="725" mass="77242">MAAQLDLSQAALRGLSDKLYEKRKTAALEVENVARAILRAGDRAKLDALVSTLANDFVAMPMPNHRKGGLIGLAAVTVALAGTADSKLDDIVPPVLKCFADADQRVRYYACEALYNIAKAARVAFVRHFPDAFDALCKLSADNDPNVQNAAHLLDRLVKDIVTESVEAFDVAKFASMLRERIGVLNPYVRQFLVGWITALDSVPEIDMLTHLPDILDGLLNMLSDPNREIRQQADGALGDFLAEIRGEGVRAHRGADLGALAGILVGRCGGSGDEFTRVTCINWLREFVSLAGDTPRLVPHFASIIGAVLPCMSRTEAKVRETAARASEELLASTTAAAKACARGIGEIESAGGLDLPGILAALKKHAGDGAKGPTRLEALRWYAALCDGSPETVRRLSLDASGVGALDELLASLGHDSDEVVTRAMRVLGSLGAGEEADFDVVVRRVVTVFASDGGDLLERRGSTVVRTLCAELGAERTYCKIASIVREGGLVSGDEGRELDFAAAMVEAMNLILLTAPECAGMRASLSGLTLSKASTSSRGTDHENATGARLFLALYPCWCHSAVSTVALCLLSRAYAHAAHVARSMGDAESEVTVRALVQIDQLVHLIESPIFANLRLRLLEPNRHPDLMRGLHALLMLLPQSDAFRTLHARLGAVPTLALSRLDVNDGEDSGTGTKSGGTGGCLDGGEVDLEALSATYAEVRGRHVRAAEERRVRTMRGRG</sequence>
<dbReference type="PANTHER" id="PTHR16023">
    <property type="entry name" value="TAX1 BINDING PROTEIN-RELATED"/>
    <property type="match status" value="1"/>
</dbReference>
<dbReference type="AlphaFoldDB" id="A0A7S0ID98"/>
<evidence type="ECO:0000256" key="2">
    <source>
        <dbReference type="ARBA" id="ARBA00010225"/>
    </source>
</evidence>
<dbReference type="InterPro" id="IPR026825">
    <property type="entry name" value="Vac14"/>
</dbReference>
<evidence type="ECO:0000256" key="4">
    <source>
        <dbReference type="ARBA" id="ARBA00023136"/>
    </source>
</evidence>
<dbReference type="Pfam" id="PF11916">
    <property type="entry name" value="Vac14_Fig4_bd"/>
    <property type="match status" value="1"/>
</dbReference>
<feature type="repeat" description="HEAT" evidence="5">
    <location>
        <begin position="91"/>
        <end position="129"/>
    </location>
</feature>
<comment type="similarity">
    <text evidence="2">Belongs to the VAC14 family.</text>
</comment>
<gene>
    <name evidence="7" type="ORF">MCOM1403_LOCUS5613</name>
</gene>
<dbReference type="InterPro" id="IPR021841">
    <property type="entry name" value="VAC14_Fig4p-bd"/>
</dbReference>
<evidence type="ECO:0000256" key="5">
    <source>
        <dbReference type="PROSITE-ProRule" id="PRU00103"/>
    </source>
</evidence>
<organism evidence="7">
    <name type="scientific">Micromonas pusilla</name>
    <name type="common">Picoplanktonic green alga</name>
    <name type="synonym">Chromulina pusilla</name>
    <dbReference type="NCBI Taxonomy" id="38833"/>
    <lineage>
        <taxon>Eukaryota</taxon>
        <taxon>Viridiplantae</taxon>
        <taxon>Chlorophyta</taxon>
        <taxon>Mamiellophyceae</taxon>
        <taxon>Mamiellales</taxon>
        <taxon>Mamiellaceae</taxon>
        <taxon>Micromonas</taxon>
    </lineage>
</organism>
<protein>
    <recommendedName>
        <fullName evidence="6">Vacuolar protein 14 C-terminal Fig4-binding domain-containing protein</fullName>
    </recommendedName>
</protein>
<dbReference type="InterPro" id="IPR021133">
    <property type="entry name" value="HEAT_type_2"/>
</dbReference>
<dbReference type="GO" id="GO:0070772">
    <property type="term" value="C:PAS complex"/>
    <property type="evidence" value="ECO:0007669"/>
    <property type="project" value="InterPro"/>
</dbReference>
<dbReference type="InterPro" id="IPR016024">
    <property type="entry name" value="ARM-type_fold"/>
</dbReference>
<evidence type="ECO:0000259" key="6">
    <source>
        <dbReference type="Pfam" id="PF11916"/>
    </source>
</evidence>
<evidence type="ECO:0000313" key="7">
    <source>
        <dbReference type="EMBL" id="CAD8518187.1"/>
    </source>
</evidence>
<name>A0A7S0ID98_MICPS</name>
<dbReference type="PROSITE" id="PS50077">
    <property type="entry name" value="HEAT_REPEAT"/>
    <property type="match status" value="1"/>
</dbReference>
<proteinExistence type="inferred from homology"/>
<dbReference type="Pfam" id="PF12755">
    <property type="entry name" value="Vac14_Fab1_bd"/>
    <property type="match status" value="1"/>
</dbReference>
<dbReference type="Gene3D" id="1.25.10.10">
    <property type="entry name" value="Leucine-rich Repeat Variant"/>
    <property type="match status" value="3"/>
</dbReference>
<comment type="subcellular location">
    <subcellularLocation>
        <location evidence="1">Endomembrane system</location>
    </subcellularLocation>
</comment>
<feature type="domain" description="Vacuolar protein 14 C-terminal Fig4-binding" evidence="6">
    <location>
        <begin position="458"/>
        <end position="658"/>
    </location>
</feature>